<evidence type="ECO:0000313" key="8">
    <source>
        <dbReference type="EMBL" id="CQD13905.1"/>
    </source>
</evidence>
<evidence type="ECO:0000256" key="4">
    <source>
        <dbReference type="ARBA" id="ARBA00023163"/>
    </source>
</evidence>
<dbReference type="Proteomes" id="UP000199251">
    <property type="component" value="Unassembled WGS sequence"/>
</dbReference>
<keyword evidence="1" id="KW-0678">Repressor</keyword>
<evidence type="ECO:0000256" key="6">
    <source>
        <dbReference type="SAM" id="MobiDB-lite"/>
    </source>
</evidence>
<dbReference type="AlphaFoldDB" id="A0A0E4CNG1"/>
<evidence type="ECO:0000259" key="7">
    <source>
        <dbReference type="PROSITE" id="PS50977"/>
    </source>
</evidence>
<evidence type="ECO:0000256" key="2">
    <source>
        <dbReference type="ARBA" id="ARBA00023015"/>
    </source>
</evidence>
<reference evidence="8 9" key="1">
    <citation type="submission" date="2015-03" db="EMBL/GenBank/DDBJ databases">
        <authorList>
            <person name="Urmite Genomes"/>
        </authorList>
    </citation>
    <scope>NUCLEOTIDE SEQUENCE [LARGE SCALE GENOMIC DNA]</scope>
    <source>
        <strain evidence="8 9">CSUR P1491</strain>
    </source>
</reference>
<dbReference type="PROSITE" id="PS50977">
    <property type="entry name" value="HTH_TETR_2"/>
    <property type="match status" value="1"/>
</dbReference>
<keyword evidence="2" id="KW-0805">Transcription regulation</keyword>
<dbReference type="InterPro" id="IPR009057">
    <property type="entry name" value="Homeodomain-like_sf"/>
</dbReference>
<dbReference type="GO" id="GO:0003677">
    <property type="term" value="F:DNA binding"/>
    <property type="evidence" value="ECO:0007669"/>
    <property type="project" value="UniProtKB-UniRule"/>
</dbReference>
<name>A0A0E4CNG1_MYCLN</name>
<dbReference type="STRING" id="141349.BN1232_02846"/>
<dbReference type="OrthoDB" id="7506349at2"/>
<evidence type="ECO:0000256" key="1">
    <source>
        <dbReference type="ARBA" id="ARBA00022491"/>
    </source>
</evidence>
<dbReference type="EMBL" id="CTEE01000001">
    <property type="protein sequence ID" value="CQD13905.1"/>
    <property type="molecule type" value="Genomic_DNA"/>
</dbReference>
<dbReference type="InterPro" id="IPR036271">
    <property type="entry name" value="Tet_transcr_reg_TetR-rel_C_sf"/>
</dbReference>
<accession>A0A0E4CNG1</accession>
<dbReference type="Gene3D" id="1.10.357.10">
    <property type="entry name" value="Tetracycline Repressor, domain 2"/>
    <property type="match status" value="1"/>
</dbReference>
<evidence type="ECO:0000313" key="9">
    <source>
        <dbReference type="Proteomes" id="UP000199251"/>
    </source>
</evidence>
<dbReference type="Pfam" id="PF13977">
    <property type="entry name" value="TetR_C_6"/>
    <property type="match status" value="1"/>
</dbReference>
<dbReference type="SUPFAM" id="SSF48498">
    <property type="entry name" value="Tetracyclin repressor-like, C-terminal domain"/>
    <property type="match status" value="1"/>
</dbReference>
<organism evidence="8 9">
    <name type="scientific">Mycobacterium lentiflavum</name>
    <dbReference type="NCBI Taxonomy" id="141349"/>
    <lineage>
        <taxon>Bacteria</taxon>
        <taxon>Bacillati</taxon>
        <taxon>Actinomycetota</taxon>
        <taxon>Actinomycetes</taxon>
        <taxon>Mycobacteriales</taxon>
        <taxon>Mycobacteriaceae</taxon>
        <taxon>Mycobacterium</taxon>
        <taxon>Mycobacterium simiae complex</taxon>
    </lineage>
</organism>
<evidence type="ECO:0000256" key="5">
    <source>
        <dbReference type="PROSITE-ProRule" id="PRU00335"/>
    </source>
</evidence>
<feature type="DNA-binding region" description="H-T-H motif" evidence="5">
    <location>
        <begin position="40"/>
        <end position="59"/>
    </location>
</feature>
<protein>
    <submittedName>
        <fullName evidence="8">TetR family transcriptional regulator</fullName>
    </submittedName>
</protein>
<dbReference type="RefSeq" id="WP_090608986.1">
    <property type="nucleotide sequence ID" value="NZ_CTEE01000001.1"/>
</dbReference>
<feature type="region of interest" description="Disordered" evidence="6">
    <location>
        <begin position="215"/>
        <end position="235"/>
    </location>
</feature>
<proteinExistence type="predicted"/>
<feature type="domain" description="HTH tetR-type" evidence="7">
    <location>
        <begin position="17"/>
        <end position="77"/>
    </location>
</feature>
<evidence type="ECO:0000256" key="3">
    <source>
        <dbReference type="ARBA" id="ARBA00023125"/>
    </source>
</evidence>
<dbReference type="InterPro" id="IPR039538">
    <property type="entry name" value="BetI_C"/>
</dbReference>
<dbReference type="InterPro" id="IPR001647">
    <property type="entry name" value="HTH_TetR"/>
</dbReference>
<keyword evidence="4" id="KW-0804">Transcription</keyword>
<dbReference type="SUPFAM" id="SSF46689">
    <property type="entry name" value="Homeodomain-like"/>
    <property type="match status" value="1"/>
</dbReference>
<keyword evidence="3 5" id="KW-0238">DNA-binding</keyword>
<gene>
    <name evidence="8" type="ORF">BN1232_02846</name>
</gene>
<sequence>MARYPSAPAKRRKPNPAERRRDLCDAAIELLAADGAKGLSHLKVDRRAAVPDGTTSFYFRTRSALLRAVAERLAELDLERLQSIADSAGSTGDNPTPSLLSQVVIQAGTEPQLSWTKARYELTMQAARDPAMAAILQQATDAFTKLHREILVQLMPHGAELESAVVEDLSNVTLTFINGLLMRAAHGDRIVDTPEQLDAILTAIATGILKSPHRGALTEGAGAHPSRGGRAAASG</sequence>